<keyword evidence="4" id="KW-0324">Glycolysis</keyword>
<evidence type="ECO:0000313" key="9">
    <source>
        <dbReference type="Proteomes" id="UP001642484"/>
    </source>
</evidence>
<evidence type="ECO:0000256" key="4">
    <source>
        <dbReference type="ARBA" id="ARBA00023152"/>
    </source>
</evidence>
<comment type="caution">
    <text evidence="8">The sequence shown here is derived from an EMBL/GenBank/DDBJ whole genome shotgun (WGS) entry which is preliminary data.</text>
</comment>
<proteinExistence type="inferred from homology"/>
<evidence type="ECO:0000256" key="1">
    <source>
        <dbReference type="ARBA" id="ARBA00004714"/>
    </source>
</evidence>
<dbReference type="InterPro" id="IPR006148">
    <property type="entry name" value="Glc/Gal-6P_isomerase"/>
</dbReference>
<dbReference type="EC" id="4.1.2.13" evidence="3"/>
<dbReference type="InterPro" id="IPR000741">
    <property type="entry name" value="FBA_I"/>
</dbReference>
<keyword evidence="6" id="KW-0472">Membrane</keyword>
<evidence type="ECO:0000256" key="5">
    <source>
        <dbReference type="ARBA" id="ARBA00023239"/>
    </source>
</evidence>
<keyword evidence="6" id="KW-0812">Transmembrane</keyword>
<dbReference type="SUPFAM" id="SSF51569">
    <property type="entry name" value="Aldolase"/>
    <property type="match status" value="1"/>
</dbReference>
<evidence type="ECO:0000256" key="2">
    <source>
        <dbReference type="ARBA" id="ARBA00010387"/>
    </source>
</evidence>
<evidence type="ECO:0000256" key="3">
    <source>
        <dbReference type="ARBA" id="ARBA00013068"/>
    </source>
</evidence>
<dbReference type="EMBL" id="CAXAMN010015891">
    <property type="protein sequence ID" value="CAK9046836.1"/>
    <property type="molecule type" value="Genomic_DNA"/>
</dbReference>
<keyword evidence="9" id="KW-1185">Reference proteome</keyword>
<dbReference type="Gene3D" id="3.20.20.70">
    <property type="entry name" value="Aldolase class I"/>
    <property type="match status" value="1"/>
</dbReference>
<evidence type="ECO:0000256" key="6">
    <source>
        <dbReference type="SAM" id="Phobius"/>
    </source>
</evidence>
<dbReference type="Proteomes" id="UP001642484">
    <property type="component" value="Unassembled WGS sequence"/>
</dbReference>
<dbReference type="PANTHER" id="PTHR11627">
    <property type="entry name" value="FRUCTOSE-BISPHOSPHATE ALDOLASE"/>
    <property type="match status" value="1"/>
</dbReference>
<dbReference type="Pfam" id="PF01182">
    <property type="entry name" value="Glucosamine_iso"/>
    <property type="match status" value="1"/>
</dbReference>
<dbReference type="InterPro" id="IPR037171">
    <property type="entry name" value="NagB/RpiA_transferase-like"/>
</dbReference>
<comment type="similarity">
    <text evidence="2">Belongs to the class I fructose-bisphosphate aldolase family.</text>
</comment>
<accession>A0ABP0M6Z5</accession>
<organism evidence="8 9">
    <name type="scientific">Durusdinium trenchii</name>
    <dbReference type="NCBI Taxonomy" id="1381693"/>
    <lineage>
        <taxon>Eukaryota</taxon>
        <taxon>Sar</taxon>
        <taxon>Alveolata</taxon>
        <taxon>Dinophyceae</taxon>
        <taxon>Suessiales</taxon>
        <taxon>Symbiodiniaceae</taxon>
        <taxon>Durusdinium</taxon>
    </lineage>
</organism>
<evidence type="ECO:0000259" key="7">
    <source>
        <dbReference type="Pfam" id="PF01182"/>
    </source>
</evidence>
<dbReference type="Pfam" id="PF00274">
    <property type="entry name" value="Glycolytic"/>
    <property type="match status" value="1"/>
</dbReference>
<dbReference type="SUPFAM" id="SSF100950">
    <property type="entry name" value="NagB/RpiA/CoA transferase-like"/>
    <property type="match status" value="1"/>
</dbReference>
<reference evidence="8 9" key="1">
    <citation type="submission" date="2024-02" db="EMBL/GenBank/DDBJ databases">
        <authorList>
            <person name="Chen Y."/>
            <person name="Shah S."/>
            <person name="Dougan E. K."/>
            <person name="Thang M."/>
            <person name="Chan C."/>
        </authorList>
    </citation>
    <scope>NUCLEOTIDE SEQUENCE [LARGE SCALE GENOMIC DNA]</scope>
</reference>
<protein>
    <recommendedName>
        <fullName evidence="3">fructose-bisphosphate aldolase</fullName>
        <ecNumber evidence="3">4.1.2.13</ecNumber>
    </recommendedName>
</protein>
<gene>
    <name evidence="8" type="ORF">CCMP2556_LOCUS24312</name>
</gene>
<feature type="transmembrane region" description="Helical" evidence="6">
    <location>
        <begin position="672"/>
        <end position="691"/>
    </location>
</feature>
<keyword evidence="5" id="KW-0456">Lyase</keyword>
<sequence length="782" mass="85070">MAVAVPLANGRTELFVDDEPRLGQRLVKDVTAAAQAAINAKGSFSLCLASPVIAALKDLSPEAVDWSKTSVFFTGENLGANKSYADAQDAFCRKCGVQNIYYPILRPLFSTGSGLPPFAVKEAAAAYEALLRNHPSIDNSGKMPSFDLLLLGAGEDGHCGSLHPESDQVKAEGTVISICLSAQESKNQIAVSMDVMCAAKCLGTRFHAERGVRLFMLHRKAIVLARGAKQKDTVRRALSGVHGLYDCPVGLVKDLIDNRAAYRALCFSTPGLSEHISGVILHWETLMQEDADGKAMVDIIRGNGMIPGIKVDKGYNKKGMWGTPVGPLGHPEVATVGLDDLQQRCAQAYKEGARFAKWRNVLQLDPEKGLPTALAIKDTVHTLARYASICQSEGLVPIVEPEIVPNGDHDIYYCAEVTEKVLAAQFRALAAHHVYLEGAVLKPNMVKNGLGGPKASAETIATLTCQTLLRTVPPSMPGIFFLSGETALNEDNEEEATINLSTMNSLFAGKLPWHLSFSYGKALQKTCIVTWLGKTENKDAAQKALKARANANSDAVFGKYKPGSCASVGTDGNVMQAYRLWYLYGNELHPKPFPGFSTSAPPSEEHPSVLLVQTPASRGAPASLGRIVQRWTVLRIQTQPITENKWIVNSSTEKCVHGLPPYKGADGTVRLASMYMLLIGTVVPYAFVNVYKQKLKQVNLDMAWFWQSVWQVVRDLIFIPASWRPGPHPHPAARTRLRRLRLELVGIVDLLHENHSNTPNQILFCRASVGLVSCVSPLQCAF</sequence>
<dbReference type="Gene3D" id="3.40.50.1360">
    <property type="match status" value="1"/>
</dbReference>
<evidence type="ECO:0000313" key="8">
    <source>
        <dbReference type="EMBL" id="CAK9046836.1"/>
    </source>
</evidence>
<keyword evidence="6" id="KW-1133">Transmembrane helix</keyword>
<dbReference type="NCBIfam" id="NF033379">
    <property type="entry name" value="FrucBisAld_I"/>
    <property type="match status" value="1"/>
</dbReference>
<feature type="domain" description="Glucosamine/galactosamine-6-phosphate isomerase" evidence="7">
    <location>
        <begin position="18"/>
        <end position="200"/>
    </location>
</feature>
<name>A0ABP0M6Z5_9DINO</name>
<comment type="pathway">
    <text evidence="1">Carbohydrate degradation; glycolysis; D-glyceraldehyde 3-phosphate and glycerone phosphate from D-glucose: step 4/4.</text>
</comment>
<dbReference type="InterPro" id="IPR013785">
    <property type="entry name" value="Aldolase_TIM"/>
</dbReference>